<dbReference type="Proteomes" id="UP001497516">
    <property type="component" value="Chromosome 7"/>
</dbReference>
<dbReference type="InterPro" id="IPR012340">
    <property type="entry name" value="NA-bd_OB-fold"/>
</dbReference>
<accession>A0AAV2FYN7</accession>
<dbReference type="InterPro" id="IPR031657">
    <property type="entry name" value="REPA_OB_2"/>
</dbReference>
<keyword evidence="1" id="KW-0238">DNA-binding</keyword>
<organism evidence="3 4">
    <name type="scientific">Linum trigynum</name>
    <dbReference type="NCBI Taxonomy" id="586398"/>
    <lineage>
        <taxon>Eukaryota</taxon>
        <taxon>Viridiplantae</taxon>
        <taxon>Streptophyta</taxon>
        <taxon>Embryophyta</taxon>
        <taxon>Tracheophyta</taxon>
        <taxon>Spermatophyta</taxon>
        <taxon>Magnoliopsida</taxon>
        <taxon>eudicotyledons</taxon>
        <taxon>Gunneridae</taxon>
        <taxon>Pentapetalae</taxon>
        <taxon>rosids</taxon>
        <taxon>fabids</taxon>
        <taxon>Malpighiales</taxon>
        <taxon>Linaceae</taxon>
        <taxon>Linum</taxon>
    </lineage>
</organism>
<proteinExistence type="predicted"/>
<reference evidence="3 4" key="1">
    <citation type="submission" date="2024-04" db="EMBL/GenBank/DDBJ databases">
        <authorList>
            <person name="Fracassetti M."/>
        </authorList>
    </citation>
    <scope>NUCLEOTIDE SEQUENCE [LARGE SCALE GENOMIC DNA]</scope>
</reference>
<dbReference type="Pfam" id="PF16900">
    <property type="entry name" value="REPA_OB_2"/>
    <property type="match status" value="1"/>
</dbReference>
<protein>
    <recommendedName>
        <fullName evidence="2">Replication protein A OB domain-containing protein</fullName>
    </recommendedName>
</protein>
<dbReference type="SUPFAM" id="SSF50249">
    <property type="entry name" value="Nucleic acid-binding proteins"/>
    <property type="match status" value="1"/>
</dbReference>
<evidence type="ECO:0000313" key="3">
    <source>
        <dbReference type="EMBL" id="CAL1403157.1"/>
    </source>
</evidence>
<dbReference type="Gene3D" id="2.40.50.140">
    <property type="entry name" value="Nucleic acid-binding proteins"/>
    <property type="match status" value="2"/>
</dbReference>
<feature type="domain" description="Replication protein A OB" evidence="2">
    <location>
        <begin position="138"/>
        <end position="193"/>
    </location>
</feature>
<dbReference type="EMBL" id="OZ034820">
    <property type="protein sequence ID" value="CAL1403157.1"/>
    <property type="molecule type" value="Genomic_DNA"/>
</dbReference>
<dbReference type="PANTHER" id="PTHR47165">
    <property type="entry name" value="OS03G0429900 PROTEIN"/>
    <property type="match status" value="1"/>
</dbReference>
<dbReference type="PANTHER" id="PTHR47165:SF4">
    <property type="entry name" value="OS03G0429900 PROTEIN"/>
    <property type="match status" value="1"/>
</dbReference>
<evidence type="ECO:0000259" key="2">
    <source>
        <dbReference type="Pfam" id="PF16900"/>
    </source>
</evidence>
<evidence type="ECO:0000256" key="1">
    <source>
        <dbReference type="ARBA" id="ARBA00023125"/>
    </source>
</evidence>
<evidence type="ECO:0000313" key="4">
    <source>
        <dbReference type="Proteomes" id="UP001497516"/>
    </source>
</evidence>
<dbReference type="AlphaFoldDB" id="A0AAV2FYN7"/>
<keyword evidence="4" id="KW-1185">Reference proteome</keyword>
<gene>
    <name evidence="3" type="ORF">LTRI10_LOCUS43105</name>
</gene>
<sequence length="230" mass="25312">MSAHKLLLDLNSSDGMKTVLKLRLVHIWGSYAPNNPLVICDYCTLWVDEQGVLVQGIAPAELVCHFALILKVNCVYLVGNFHVQTHSSVHSACSHKLNMVLSENTSFHDVTILSPNFCTNSFEFVRFNTLRSLTHSSSHLADVVGVVVAVTGLSCSIMPYGLIPKRKLVIKDESNVLLHITLWGEVARSLDDEELAYLGRSDKVILGVCSLQVTSTTKEGFSCLAHQSFV</sequence>
<dbReference type="GO" id="GO:0003677">
    <property type="term" value="F:DNA binding"/>
    <property type="evidence" value="ECO:0007669"/>
    <property type="project" value="UniProtKB-KW"/>
</dbReference>
<name>A0AAV2FYN7_9ROSI</name>